<evidence type="ECO:0000256" key="2">
    <source>
        <dbReference type="ARBA" id="ARBA00022723"/>
    </source>
</evidence>
<evidence type="ECO:0000256" key="4">
    <source>
        <dbReference type="ARBA" id="ARBA00023014"/>
    </source>
</evidence>
<accession>A0A5B2TYM9</accession>
<comment type="caution">
    <text evidence="6">The sequence shown here is derived from an EMBL/GenBank/DDBJ whole genome shotgun (WGS) entry which is preliminary data.</text>
</comment>
<dbReference type="Pfam" id="PF06902">
    <property type="entry name" value="Fer4_19"/>
    <property type="match status" value="1"/>
</dbReference>
<dbReference type="GO" id="GO:0051537">
    <property type="term" value="F:2 iron, 2 sulfur cluster binding"/>
    <property type="evidence" value="ECO:0007669"/>
    <property type="project" value="UniProtKB-KW"/>
</dbReference>
<dbReference type="Proteomes" id="UP000323188">
    <property type="component" value="Unassembled WGS sequence"/>
</dbReference>
<keyword evidence="1" id="KW-0001">2Fe-2S</keyword>
<dbReference type="EMBL" id="VUOE01000001">
    <property type="protein sequence ID" value="KAA2218945.1"/>
    <property type="molecule type" value="Genomic_DNA"/>
</dbReference>
<dbReference type="SMART" id="SM00704">
    <property type="entry name" value="ZnF_CDGSH"/>
    <property type="match status" value="1"/>
</dbReference>
<evidence type="ECO:0000259" key="5">
    <source>
        <dbReference type="SMART" id="SM00704"/>
    </source>
</evidence>
<gene>
    <name evidence="6" type="ORF">F0361_04830</name>
</gene>
<evidence type="ECO:0000313" key="7">
    <source>
        <dbReference type="Proteomes" id="UP000323188"/>
    </source>
</evidence>
<dbReference type="InterPro" id="IPR010693">
    <property type="entry name" value="Divergent_4Fe-4S_mono-cluster"/>
</dbReference>
<sequence>MDKEIVKEYTNGELTVVWKPKKCIHSEVCVKTLPQVYDPNGKPWITPENASTEALKSQIEACPSGALTFYMNGNSKAASEKAEEGQKTAIAVLANGPLRVSGNLQIQLASGETVQKEGTTGFCRCGASENKPFCDGSHRKIQFIG</sequence>
<dbReference type="InterPro" id="IPR042216">
    <property type="entry name" value="MitoNEET_CISD"/>
</dbReference>
<evidence type="ECO:0000256" key="3">
    <source>
        <dbReference type="ARBA" id="ARBA00023004"/>
    </source>
</evidence>
<proteinExistence type="predicted"/>
<dbReference type="Gene3D" id="3.30.70.20">
    <property type="match status" value="1"/>
</dbReference>
<name>A0A5B2TYM9_9FLAO</name>
<protein>
    <recommendedName>
        <fullName evidence="5">Iron-binding zinc finger CDGSH type domain-containing protein</fullName>
    </recommendedName>
</protein>
<dbReference type="AlphaFoldDB" id="A0A5B2TYM9"/>
<evidence type="ECO:0000313" key="6">
    <source>
        <dbReference type="EMBL" id="KAA2218945.1"/>
    </source>
</evidence>
<keyword evidence="2" id="KW-0479">Metal-binding</keyword>
<dbReference type="GO" id="GO:0005737">
    <property type="term" value="C:cytoplasm"/>
    <property type="evidence" value="ECO:0007669"/>
    <property type="project" value="UniProtKB-ARBA"/>
</dbReference>
<organism evidence="6 7">
    <name type="scientific">Maribacter flavus</name>
    <dbReference type="NCBI Taxonomy" id="1658664"/>
    <lineage>
        <taxon>Bacteria</taxon>
        <taxon>Pseudomonadati</taxon>
        <taxon>Bacteroidota</taxon>
        <taxon>Flavobacteriia</taxon>
        <taxon>Flavobacteriales</taxon>
        <taxon>Flavobacteriaceae</taxon>
        <taxon>Maribacter</taxon>
    </lineage>
</organism>
<keyword evidence="4" id="KW-0411">Iron-sulfur</keyword>
<dbReference type="Gene3D" id="3.40.5.90">
    <property type="entry name" value="CDGSH iron-sulfur domain, mitoNEET-type"/>
    <property type="match status" value="1"/>
</dbReference>
<dbReference type="GO" id="GO:0046872">
    <property type="term" value="F:metal ion binding"/>
    <property type="evidence" value="ECO:0007669"/>
    <property type="project" value="UniProtKB-KW"/>
</dbReference>
<reference evidence="6 7" key="1">
    <citation type="submission" date="2019-09" db="EMBL/GenBank/DDBJ databases">
        <authorList>
            <person name="Khan S.A."/>
            <person name="Jeon C.O."/>
            <person name="Chun B.H."/>
            <person name="Jeong S.E."/>
        </authorList>
    </citation>
    <scope>NUCLEOTIDE SEQUENCE [LARGE SCALE GENOMIC DNA]</scope>
    <source>
        <strain evidence="6 7">KCTC 42508</strain>
    </source>
</reference>
<evidence type="ECO:0000256" key="1">
    <source>
        <dbReference type="ARBA" id="ARBA00022714"/>
    </source>
</evidence>
<dbReference type="Pfam" id="PF09360">
    <property type="entry name" value="zf-CDGSH"/>
    <property type="match status" value="1"/>
</dbReference>
<feature type="domain" description="Iron-binding zinc finger CDGSH type" evidence="5">
    <location>
        <begin position="107"/>
        <end position="144"/>
    </location>
</feature>
<dbReference type="RefSeq" id="WP_154917451.1">
    <property type="nucleotide sequence ID" value="NZ_VUOE01000001.1"/>
</dbReference>
<keyword evidence="3" id="KW-0408">Iron</keyword>
<dbReference type="InterPro" id="IPR018967">
    <property type="entry name" value="FeS-contain_CDGSH-typ"/>
</dbReference>